<dbReference type="GO" id="GO:0006260">
    <property type="term" value="P:DNA replication"/>
    <property type="evidence" value="ECO:0007669"/>
    <property type="project" value="UniProtKB-KW"/>
</dbReference>
<evidence type="ECO:0000256" key="5">
    <source>
        <dbReference type="ARBA" id="ARBA00022840"/>
    </source>
</evidence>
<dbReference type="InterPro" id="IPR001257">
    <property type="entry name" value="Parvovirus_NS1_helicase"/>
</dbReference>
<evidence type="ECO:0000259" key="6">
    <source>
        <dbReference type="Pfam" id="PF01057"/>
    </source>
</evidence>
<dbReference type="Pfam" id="PF01057">
    <property type="entry name" value="Parvo_NS1"/>
    <property type="match status" value="1"/>
</dbReference>
<evidence type="ECO:0000256" key="3">
    <source>
        <dbReference type="ARBA" id="ARBA00022705"/>
    </source>
</evidence>
<name>A0A8A4XDW0_9VIRU</name>
<reference evidence="7" key="1">
    <citation type="submission" date="2020-09" db="EMBL/GenBank/DDBJ databases">
        <title>Parvovirus dark matter in the feces of wild birds.</title>
        <authorList>
            <person name="Dai Z."/>
            <person name="Yang S."/>
            <person name="Zhang W."/>
        </authorList>
    </citation>
    <scope>NUCLEOTIDE SEQUENCE</scope>
    <source>
        <strain evidence="7">Rfb198par053</strain>
    </source>
</reference>
<dbReference type="SUPFAM" id="SSF52540">
    <property type="entry name" value="P-loop containing nucleoside triphosphate hydrolases"/>
    <property type="match status" value="1"/>
</dbReference>
<evidence type="ECO:0000256" key="4">
    <source>
        <dbReference type="ARBA" id="ARBA00022741"/>
    </source>
</evidence>
<dbReference type="GO" id="GO:0042025">
    <property type="term" value="C:host cell nucleus"/>
    <property type="evidence" value="ECO:0007669"/>
    <property type="project" value="UniProtKB-SubCell"/>
</dbReference>
<dbReference type="InterPro" id="IPR027417">
    <property type="entry name" value="P-loop_NTPase"/>
</dbReference>
<evidence type="ECO:0000256" key="2">
    <source>
        <dbReference type="ARBA" id="ARBA00022562"/>
    </source>
</evidence>
<organism evidence="7">
    <name type="scientific">Tarsiger cyanurus parvoviridae sp</name>
    <dbReference type="NCBI Taxonomy" id="2794540"/>
    <lineage>
        <taxon>Viruses</taxon>
        <taxon>Monodnaviria</taxon>
        <taxon>Shotokuvirae</taxon>
        <taxon>Cossaviricota</taxon>
        <taxon>Quintoviricetes</taxon>
        <taxon>Piccovirales</taxon>
        <taxon>Parvoviridae</taxon>
    </lineage>
</organism>
<feature type="domain" description="Parvovirus non-structural protein 1 helicase" evidence="6">
    <location>
        <begin position="278"/>
        <end position="454"/>
    </location>
</feature>
<comment type="subcellular location">
    <subcellularLocation>
        <location evidence="1">Host nucleus</location>
    </subcellularLocation>
</comment>
<keyword evidence="5" id="KW-0067">ATP-binding</keyword>
<protein>
    <submittedName>
        <fullName evidence="7">Nonstructural protein</fullName>
    </submittedName>
</protein>
<dbReference type="Gene3D" id="3.40.50.300">
    <property type="entry name" value="P-loop containing nucleotide triphosphate hydrolases"/>
    <property type="match status" value="1"/>
</dbReference>
<keyword evidence="3" id="KW-0235">DNA replication</keyword>
<keyword evidence="2" id="KW-1048">Host nucleus</keyword>
<evidence type="ECO:0000256" key="1">
    <source>
        <dbReference type="ARBA" id="ARBA00004147"/>
    </source>
</evidence>
<proteinExistence type="predicted"/>
<sequence length="615" mass="70824">MAHQMGRLAKYHQERGDSKNITWGLVWGINATYKWPDADKFKDVFRVAPVQDNDLREAGGRYITVNDELTDRDVKTFLDGIAGALNKLPAWLITRHNGFDDPNCKYNGYHWHAVMLGKVNPKRDSRWGKHASMLSQITRKTYFAQEPAESAVALTSHICKAPRELVGENMTFYKEILDEKDKRDAERIALDALDDQSMSPTWTKAKLKEDVNYHRITNLVKLMQKYNSQEVNELKQKLLAVPKDWDTFRQLMCLPSFDVMIKKAVELYRAEEVCKPIWDRFNKATTMTSAAETDTYMSYADSCMWYDKWIEHQGFDGTQFTEAVFDVLSRRHRKKNTLMLEGEPNSGKSWIIRSILPHYKYWGECHGVGGGGYAFAWQSCLETGLIMMEEPMLDPTTIEQAKLILEGAPTYIKVKCKQDALLRPTPVFITSNNPLWKWCSSARGALTERMFHFRCKSMRDLKGVTKLLNPYLWVNKYVHYAQANKLPYYALTGVGIGTLINGEVLVDAKLTCDEDIEDIDADTEEFIRQAEEKHKREMEIVRKKAALKRKLDFANIKGFINSDEEARTTMDLGEPDTIVIKWAKNSPSHESEFPLTQEQSLKLTLEESDDENTQL</sequence>
<dbReference type="EMBL" id="MW046467">
    <property type="protein sequence ID" value="QTE03886.1"/>
    <property type="molecule type" value="Genomic_DNA"/>
</dbReference>
<evidence type="ECO:0000313" key="7">
    <source>
        <dbReference type="EMBL" id="QTE03886.1"/>
    </source>
</evidence>
<dbReference type="GO" id="GO:0005524">
    <property type="term" value="F:ATP binding"/>
    <property type="evidence" value="ECO:0007669"/>
    <property type="project" value="UniProtKB-KW"/>
</dbReference>
<dbReference type="GO" id="GO:0019079">
    <property type="term" value="P:viral genome replication"/>
    <property type="evidence" value="ECO:0007669"/>
    <property type="project" value="InterPro"/>
</dbReference>
<accession>A0A8A4XDW0</accession>
<keyword evidence="4" id="KW-0547">Nucleotide-binding</keyword>